<dbReference type="InterPro" id="IPR036113">
    <property type="entry name" value="Asp/Glu-ADT_sf_sub_c"/>
</dbReference>
<dbReference type="GO" id="GO:0016740">
    <property type="term" value="F:transferase activity"/>
    <property type="evidence" value="ECO:0007669"/>
    <property type="project" value="UniProtKB-KW"/>
</dbReference>
<comment type="similarity">
    <text evidence="1">Belongs to the GatC family.</text>
</comment>
<dbReference type="Proteomes" id="UP000018731">
    <property type="component" value="Unassembled WGS sequence"/>
</dbReference>
<dbReference type="GO" id="GO:0050566">
    <property type="term" value="F:asparaginyl-tRNA synthase (glutamine-hydrolyzing) activity"/>
    <property type="evidence" value="ECO:0007669"/>
    <property type="project" value="RHEA"/>
</dbReference>
<keyword evidence="2" id="KW-0808">Transferase</keyword>
<evidence type="ECO:0000313" key="2">
    <source>
        <dbReference type="EMBL" id="ETD23349.1"/>
    </source>
</evidence>
<evidence type="ECO:0000256" key="1">
    <source>
        <dbReference type="HAMAP-Rule" id="MF_00122"/>
    </source>
</evidence>
<keyword evidence="1" id="KW-0067">ATP-binding</keyword>
<dbReference type="HAMAP" id="MF_00122">
    <property type="entry name" value="GatC"/>
    <property type="match status" value="1"/>
</dbReference>
<evidence type="ECO:0000313" key="3">
    <source>
        <dbReference type="Proteomes" id="UP000018731"/>
    </source>
</evidence>
<dbReference type="AlphaFoldDB" id="V8C7J2"/>
<name>V8C7J2_9HELI</name>
<dbReference type="PANTHER" id="PTHR15004">
    <property type="entry name" value="GLUTAMYL-TRNA(GLN) AMIDOTRANSFERASE SUBUNIT C, MITOCHONDRIAL"/>
    <property type="match status" value="1"/>
</dbReference>
<dbReference type="Pfam" id="PF02686">
    <property type="entry name" value="GatC"/>
    <property type="match status" value="1"/>
</dbReference>
<sequence length="92" mass="10437">MQIDDELLGKLQRLAMIEIDDEHKEKVRENLSEILNFVENLNSIDTDSITLTNNEKTPLRADEPKQSTIAKEVLANAPSTQDGFFIVPKIIE</sequence>
<comment type="catalytic activity">
    <reaction evidence="1">
        <text>L-glutamyl-tRNA(Gln) + L-glutamine + ATP + H2O = L-glutaminyl-tRNA(Gln) + L-glutamate + ADP + phosphate + H(+)</text>
        <dbReference type="Rhea" id="RHEA:17521"/>
        <dbReference type="Rhea" id="RHEA-COMP:9681"/>
        <dbReference type="Rhea" id="RHEA-COMP:9684"/>
        <dbReference type="ChEBI" id="CHEBI:15377"/>
        <dbReference type="ChEBI" id="CHEBI:15378"/>
        <dbReference type="ChEBI" id="CHEBI:29985"/>
        <dbReference type="ChEBI" id="CHEBI:30616"/>
        <dbReference type="ChEBI" id="CHEBI:43474"/>
        <dbReference type="ChEBI" id="CHEBI:58359"/>
        <dbReference type="ChEBI" id="CHEBI:78520"/>
        <dbReference type="ChEBI" id="CHEBI:78521"/>
        <dbReference type="ChEBI" id="CHEBI:456216"/>
    </reaction>
</comment>
<dbReference type="PANTHER" id="PTHR15004:SF0">
    <property type="entry name" value="GLUTAMYL-TRNA(GLN) AMIDOTRANSFERASE SUBUNIT C, MITOCHONDRIAL"/>
    <property type="match status" value="1"/>
</dbReference>
<comment type="caution">
    <text evidence="2">The sequence shown here is derived from an EMBL/GenBank/DDBJ whole genome shotgun (WGS) entry which is preliminary data.</text>
</comment>
<protein>
    <recommendedName>
        <fullName evidence="1">Aspartyl/glutamyl-tRNA(Asn/Gln) amidotransferase subunit C</fullName>
        <shortName evidence="1">Asp/Glu-ADT subunit C</shortName>
        <ecNumber evidence="1">6.3.5.-</ecNumber>
    </recommendedName>
</protein>
<dbReference type="GO" id="GO:0005524">
    <property type="term" value="F:ATP binding"/>
    <property type="evidence" value="ECO:0007669"/>
    <property type="project" value="UniProtKB-KW"/>
</dbReference>
<dbReference type="GO" id="GO:0050567">
    <property type="term" value="F:glutaminyl-tRNA synthase (glutamine-hydrolyzing) activity"/>
    <property type="evidence" value="ECO:0007669"/>
    <property type="project" value="UniProtKB-UniRule"/>
</dbReference>
<dbReference type="PATRIC" id="fig|1357400.3.peg.1562"/>
<dbReference type="EC" id="6.3.5.-" evidence="1"/>
<gene>
    <name evidence="1" type="primary">gatC</name>
    <name evidence="2" type="ORF">HMPREF2086_01151</name>
</gene>
<reference evidence="2 3" key="1">
    <citation type="journal article" date="2014" name="Genome Announc.">
        <title>Draft genome sequences of six enterohepatic helicobacter species isolated from humans and one from rhesus macaques.</title>
        <authorList>
            <person name="Shen Z."/>
            <person name="Sheh A."/>
            <person name="Young S.K."/>
            <person name="Abouelliel A."/>
            <person name="Ward D.V."/>
            <person name="Earl A.M."/>
            <person name="Fox J.G."/>
        </authorList>
    </citation>
    <scope>NUCLEOTIDE SEQUENCE [LARGE SCALE GENOMIC DNA]</scope>
    <source>
        <strain evidence="2 3">MIT 99-5501</strain>
    </source>
</reference>
<comment type="function">
    <text evidence="1">Allows the formation of correctly charged Asn-tRNA(Asn) or Gln-tRNA(Gln) through the transamidation of misacylated Asp-tRNA(Asn) or Glu-tRNA(Gln) in organisms which lack either or both of asparaginyl-tRNA or glutaminyl-tRNA synthetases. The reaction takes place in the presence of glutamine and ATP through an activated phospho-Asp-tRNA(Asn) or phospho-Glu-tRNA(Gln).</text>
</comment>
<dbReference type="EMBL" id="AZJI01000005">
    <property type="protein sequence ID" value="ETD23349.1"/>
    <property type="molecule type" value="Genomic_DNA"/>
</dbReference>
<dbReference type="GO" id="GO:0070681">
    <property type="term" value="P:glutaminyl-tRNAGln biosynthesis via transamidation"/>
    <property type="evidence" value="ECO:0007669"/>
    <property type="project" value="TreeGrafter"/>
</dbReference>
<dbReference type="InterPro" id="IPR003837">
    <property type="entry name" value="GatC"/>
</dbReference>
<accession>V8C7J2</accession>
<organism evidence="2 3">
    <name type="scientific">Helicobacter macacae MIT 99-5501</name>
    <dbReference type="NCBI Taxonomy" id="1357400"/>
    <lineage>
        <taxon>Bacteria</taxon>
        <taxon>Pseudomonadati</taxon>
        <taxon>Campylobacterota</taxon>
        <taxon>Epsilonproteobacteria</taxon>
        <taxon>Campylobacterales</taxon>
        <taxon>Helicobacteraceae</taxon>
        <taxon>Helicobacter</taxon>
    </lineage>
</organism>
<dbReference type="NCBIfam" id="TIGR00135">
    <property type="entry name" value="gatC"/>
    <property type="match status" value="1"/>
</dbReference>
<keyword evidence="1" id="KW-0648">Protein biosynthesis</keyword>
<comment type="catalytic activity">
    <reaction evidence="1">
        <text>L-aspartyl-tRNA(Asn) + L-glutamine + ATP + H2O = L-asparaginyl-tRNA(Asn) + L-glutamate + ADP + phosphate + 2 H(+)</text>
        <dbReference type="Rhea" id="RHEA:14513"/>
        <dbReference type="Rhea" id="RHEA-COMP:9674"/>
        <dbReference type="Rhea" id="RHEA-COMP:9677"/>
        <dbReference type="ChEBI" id="CHEBI:15377"/>
        <dbReference type="ChEBI" id="CHEBI:15378"/>
        <dbReference type="ChEBI" id="CHEBI:29985"/>
        <dbReference type="ChEBI" id="CHEBI:30616"/>
        <dbReference type="ChEBI" id="CHEBI:43474"/>
        <dbReference type="ChEBI" id="CHEBI:58359"/>
        <dbReference type="ChEBI" id="CHEBI:78515"/>
        <dbReference type="ChEBI" id="CHEBI:78516"/>
        <dbReference type="ChEBI" id="CHEBI:456216"/>
    </reaction>
</comment>
<keyword evidence="3" id="KW-1185">Reference proteome</keyword>
<dbReference type="GO" id="GO:0006450">
    <property type="term" value="P:regulation of translational fidelity"/>
    <property type="evidence" value="ECO:0007669"/>
    <property type="project" value="InterPro"/>
</dbReference>
<dbReference type="Gene3D" id="1.10.20.60">
    <property type="entry name" value="Glu-tRNAGln amidotransferase C subunit, N-terminal domain"/>
    <property type="match status" value="1"/>
</dbReference>
<comment type="subunit">
    <text evidence="1">Heterotrimer of A, B and C subunits.</text>
</comment>
<keyword evidence="1" id="KW-0547">Nucleotide-binding</keyword>
<proteinExistence type="inferred from homology"/>
<dbReference type="STRING" id="1357400.HMPREF2086_01151"/>
<dbReference type="SUPFAM" id="SSF141000">
    <property type="entry name" value="Glu-tRNAGln amidotransferase C subunit"/>
    <property type="match status" value="1"/>
</dbReference>
<dbReference type="HOGENOM" id="CLU_105899_2_1_7"/>
<keyword evidence="1" id="KW-0436">Ligase</keyword>
<dbReference type="RefSeq" id="WP_023927874.1">
    <property type="nucleotide sequence ID" value="NZ_KI669454.1"/>
</dbReference>
<dbReference type="OrthoDB" id="9813938at2"/>
<dbReference type="GO" id="GO:0006412">
    <property type="term" value="P:translation"/>
    <property type="evidence" value="ECO:0007669"/>
    <property type="project" value="UniProtKB-UniRule"/>
</dbReference>
<dbReference type="eggNOG" id="COG0721">
    <property type="taxonomic scope" value="Bacteria"/>
</dbReference>